<dbReference type="EMBL" id="AP019860">
    <property type="protein sequence ID" value="BBM85207.1"/>
    <property type="molecule type" value="Genomic_DNA"/>
</dbReference>
<name>A0A5S9F3X7_UABAM</name>
<protein>
    <submittedName>
        <fullName evidence="1">Uncharacterized protein</fullName>
    </submittedName>
</protein>
<dbReference type="Proteomes" id="UP000326354">
    <property type="component" value="Chromosome"/>
</dbReference>
<reference evidence="1 2" key="1">
    <citation type="submission" date="2019-08" db="EMBL/GenBank/DDBJ databases">
        <title>Complete genome sequence of Candidatus Uab amorphum.</title>
        <authorList>
            <person name="Shiratori T."/>
            <person name="Suzuki S."/>
            <person name="Kakizawa Y."/>
            <person name="Ishida K."/>
        </authorList>
    </citation>
    <scope>NUCLEOTIDE SEQUENCE [LARGE SCALE GENOMIC DNA]</scope>
    <source>
        <strain evidence="1 2">SRT547</strain>
    </source>
</reference>
<accession>A0A5S9F3X7</accession>
<sequence>MEKPYLPIQYGDVDNLRGRAVIAIEVSREPQKFAHSIIDINGTKLKEDLADAVVYGRLIVPDIFIPSYVKTKTLNKEMSIQQLRDFAQQEFRDLVVVYFDEVNNKLAEAMHEQMSTRYLMRYYEAVYLRILESMSNEIFRHYSRYPYSTYYVTLFRIAQVICLLARATKEKNGSVEYYKNEIRNYQDQISILDLNKLTDVLTGKNGLEAQKAIEGLDALFLSLKTDYPCCYSGDVFFSLNKESKEWLGQGLPKLYYRFFHSLFSEDYEQASILHQEIENFENTSSIKEFH</sequence>
<dbReference type="RefSeq" id="WP_151969321.1">
    <property type="nucleotide sequence ID" value="NZ_AP019860.1"/>
</dbReference>
<dbReference type="AlphaFoldDB" id="A0A5S9F3X7"/>
<gene>
    <name evidence="1" type="ORF">UABAM_03570</name>
</gene>
<keyword evidence="2" id="KW-1185">Reference proteome</keyword>
<proteinExistence type="predicted"/>
<evidence type="ECO:0000313" key="1">
    <source>
        <dbReference type="EMBL" id="BBM85207.1"/>
    </source>
</evidence>
<evidence type="ECO:0000313" key="2">
    <source>
        <dbReference type="Proteomes" id="UP000326354"/>
    </source>
</evidence>
<dbReference type="KEGG" id="uam:UABAM_03570"/>
<organism evidence="1 2">
    <name type="scientific">Uabimicrobium amorphum</name>
    <dbReference type="NCBI Taxonomy" id="2596890"/>
    <lineage>
        <taxon>Bacteria</taxon>
        <taxon>Pseudomonadati</taxon>
        <taxon>Planctomycetota</taxon>
        <taxon>Candidatus Uabimicrobiia</taxon>
        <taxon>Candidatus Uabimicrobiales</taxon>
        <taxon>Candidatus Uabimicrobiaceae</taxon>
        <taxon>Candidatus Uabimicrobium</taxon>
    </lineage>
</organism>